<evidence type="ECO:0000313" key="1">
    <source>
        <dbReference type="EMBL" id="CCD18181.1"/>
    </source>
</evidence>
<name>F9WKZ7_TRYVY</name>
<dbReference type="EMBL" id="CAEX01000529">
    <property type="protein sequence ID" value="CCD18181.1"/>
    <property type="molecule type" value="Genomic_DNA"/>
</dbReference>
<proteinExistence type="predicted"/>
<dbReference type="VEuPathDB" id="TriTrypDB:TvY486_0000750"/>
<sequence>MDAFDSSLASIERHISGIERCLLRMSHRRSRSVVCCDSGLLQGGNAVGGTIVSSGVKGERSSGADCRVSLEAKDVFGKEREPRSEEGGRDVKRVHSWQSLQKHLRETRSAALEKTTKVQHGARPNIVAYMRHTRKIKRLNTCQSVAGATCVSSRSSSTGREERASVFELASTTSDGSQLLSTDTKSPSSSVLSAASALSFSSIENNTTAELATRWLQWRKESYGLLATHYERAYEALYYAEFNCKPWQRERMQNYQHTTQQKMYIHKPENDPKQKQKKEHVHNRVIENVIQANLTTTE</sequence>
<feature type="non-terminal residue" evidence="1">
    <location>
        <position position="298"/>
    </location>
</feature>
<keyword evidence="2" id="KW-1185">Reference proteome</keyword>
<dbReference type="Proteomes" id="UP000009027">
    <property type="component" value="Unassembled WGS sequence"/>
</dbReference>
<gene>
    <name evidence="1" type="ORF">TvY486_0000750</name>
</gene>
<evidence type="ECO:0000313" key="2">
    <source>
        <dbReference type="Proteomes" id="UP000009027"/>
    </source>
</evidence>
<organism evidence="1 2">
    <name type="scientific">Trypanosoma vivax (strain Y486)</name>
    <dbReference type="NCBI Taxonomy" id="1055687"/>
    <lineage>
        <taxon>Eukaryota</taxon>
        <taxon>Discoba</taxon>
        <taxon>Euglenozoa</taxon>
        <taxon>Kinetoplastea</taxon>
        <taxon>Metakinetoplastina</taxon>
        <taxon>Trypanosomatida</taxon>
        <taxon>Trypanosomatidae</taxon>
        <taxon>Trypanosoma</taxon>
        <taxon>Duttonella</taxon>
    </lineage>
</organism>
<accession>F9WKZ7</accession>
<protein>
    <submittedName>
        <fullName evidence="1">Uncharacterized protein</fullName>
    </submittedName>
</protein>
<dbReference type="AlphaFoldDB" id="F9WKZ7"/>
<reference evidence="1 2" key="1">
    <citation type="journal article" date="2012" name="Proc. Natl. Acad. Sci. U.S.A.">
        <title>Antigenic diversity is generated by distinct evolutionary mechanisms in African trypanosome species.</title>
        <authorList>
            <person name="Jackson A.P."/>
            <person name="Berry A."/>
            <person name="Aslett M."/>
            <person name="Allison H.C."/>
            <person name="Burton P."/>
            <person name="Vavrova-Anderson J."/>
            <person name="Brown R."/>
            <person name="Browne H."/>
            <person name="Corton N."/>
            <person name="Hauser H."/>
            <person name="Gamble J."/>
            <person name="Gilderthorp R."/>
            <person name="Marcello L."/>
            <person name="McQuillan J."/>
            <person name="Otto T.D."/>
            <person name="Quail M.A."/>
            <person name="Sanders M.J."/>
            <person name="van Tonder A."/>
            <person name="Ginger M.L."/>
            <person name="Field M.C."/>
            <person name="Barry J.D."/>
            <person name="Hertz-Fowler C."/>
            <person name="Berriman M."/>
        </authorList>
    </citation>
    <scope>NUCLEOTIDE SEQUENCE</scope>
    <source>
        <strain evidence="1 2">Y486</strain>
    </source>
</reference>